<feature type="compositionally biased region" description="Basic and acidic residues" evidence="1">
    <location>
        <begin position="88"/>
        <end position="102"/>
    </location>
</feature>
<feature type="compositionally biased region" description="Basic and acidic residues" evidence="1">
    <location>
        <begin position="12"/>
        <end position="28"/>
    </location>
</feature>
<sequence>MKELLIVPADKASGKSREPGNNQAHDRAAAQAATQRIIDQTAMIDPAPESGAEERTRTTHSHIPGDQYSCAPIARNIPEDIPQAAQGEQRDNSQPRRGREVHTVYARDTPEPRNAYV</sequence>
<dbReference type="HOGENOM" id="CLU_2086320_0_0_1"/>
<keyword evidence="3" id="KW-1185">Reference proteome</keyword>
<name>A0A0C9UG61_SPHS4</name>
<protein>
    <submittedName>
        <fullName evidence="2">Uncharacterized protein</fullName>
    </submittedName>
</protein>
<reference evidence="2 3" key="1">
    <citation type="submission" date="2014-06" db="EMBL/GenBank/DDBJ databases">
        <title>Evolutionary Origins and Diversification of the Mycorrhizal Mutualists.</title>
        <authorList>
            <consortium name="DOE Joint Genome Institute"/>
            <consortium name="Mycorrhizal Genomics Consortium"/>
            <person name="Kohler A."/>
            <person name="Kuo A."/>
            <person name="Nagy L.G."/>
            <person name="Floudas D."/>
            <person name="Copeland A."/>
            <person name="Barry K.W."/>
            <person name="Cichocki N."/>
            <person name="Veneault-Fourrey C."/>
            <person name="LaButti K."/>
            <person name="Lindquist E.A."/>
            <person name="Lipzen A."/>
            <person name="Lundell T."/>
            <person name="Morin E."/>
            <person name="Murat C."/>
            <person name="Riley R."/>
            <person name="Ohm R."/>
            <person name="Sun H."/>
            <person name="Tunlid A."/>
            <person name="Henrissat B."/>
            <person name="Grigoriev I.V."/>
            <person name="Hibbett D.S."/>
            <person name="Martin F."/>
        </authorList>
    </citation>
    <scope>NUCLEOTIDE SEQUENCE [LARGE SCALE GENOMIC DNA]</scope>
    <source>
        <strain evidence="2 3">SS14</strain>
    </source>
</reference>
<evidence type="ECO:0000256" key="1">
    <source>
        <dbReference type="SAM" id="MobiDB-lite"/>
    </source>
</evidence>
<evidence type="ECO:0000313" key="2">
    <source>
        <dbReference type="EMBL" id="KIJ24401.1"/>
    </source>
</evidence>
<dbReference type="Proteomes" id="UP000054279">
    <property type="component" value="Unassembled WGS sequence"/>
</dbReference>
<feature type="compositionally biased region" description="Low complexity" evidence="1">
    <location>
        <begin position="29"/>
        <end position="42"/>
    </location>
</feature>
<feature type="region of interest" description="Disordered" evidence="1">
    <location>
        <begin position="1"/>
        <end position="117"/>
    </location>
</feature>
<evidence type="ECO:0000313" key="3">
    <source>
        <dbReference type="Proteomes" id="UP000054279"/>
    </source>
</evidence>
<dbReference type="EMBL" id="KN837493">
    <property type="protein sequence ID" value="KIJ24401.1"/>
    <property type="molecule type" value="Genomic_DNA"/>
</dbReference>
<accession>A0A0C9UG61</accession>
<organism evidence="2 3">
    <name type="scientific">Sphaerobolus stellatus (strain SS14)</name>
    <dbReference type="NCBI Taxonomy" id="990650"/>
    <lineage>
        <taxon>Eukaryota</taxon>
        <taxon>Fungi</taxon>
        <taxon>Dikarya</taxon>
        <taxon>Basidiomycota</taxon>
        <taxon>Agaricomycotina</taxon>
        <taxon>Agaricomycetes</taxon>
        <taxon>Phallomycetidae</taxon>
        <taxon>Geastrales</taxon>
        <taxon>Sphaerobolaceae</taxon>
        <taxon>Sphaerobolus</taxon>
    </lineage>
</organism>
<dbReference type="AlphaFoldDB" id="A0A0C9UG61"/>
<proteinExistence type="predicted"/>
<gene>
    <name evidence="2" type="ORF">M422DRAFT_274813</name>
</gene>